<evidence type="ECO:0000313" key="1">
    <source>
        <dbReference type="EMBL" id="CAK5085007.1"/>
    </source>
</evidence>
<name>A0ACB1A0N9_MELEN</name>
<gene>
    <name evidence="1" type="ORF">MENTE1834_LOCUS32431</name>
</gene>
<sequence length="116" mass="13197">MGIRAFKSLSIPPESQCLVPIRTETTDDTQIFSVNILDKRLVDQDFCLIPTVIQPKNNLSIIPLINPTQEPKIIYQNMKIAFATELALFQTFYNSPPSNNYSHQHKVETIITQGSY</sequence>
<reference evidence="1" key="1">
    <citation type="submission" date="2023-11" db="EMBL/GenBank/DDBJ databases">
        <authorList>
            <person name="Poullet M."/>
        </authorList>
    </citation>
    <scope>NUCLEOTIDE SEQUENCE</scope>
    <source>
        <strain evidence="1">E1834</strain>
    </source>
</reference>
<proteinExistence type="predicted"/>
<accession>A0ACB1A0N9</accession>
<keyword evidence="2" id="KW-1185">Reference proteome</keyword>
<dbReference type="Proteomes" id="UP001497535">
    <property type="component" value="Unassembled WGS sequence"/>
</dbReference>
<comment type="caution">
    <text evidence="1">The sequence shown here is derived from an EMBL/GenBank/DDBJ whole genome shotgun (WGS) entry which is preliminary data.</text>
</comment>
<evidence type="ECO:0000313" key="2">
    <source>
        <dbReference type="Proteomes" id="UP001497535"/>
    </source>
</evidence>
<protein>
    <submittedName>
        <fullName evidence="1">Uncharacterized protein</fullName>
    </submittedName>
</protein>
<organism evidence="1 2">
    <name type="scientific">Meloidogyne enterolobii</name>
    <name type="common">Root-knot nematode worm</name>
    <name type="synonym">Meloidogyne mayaguensis</name>
    <dbReference type="NCBI Taxonomy" id="390850"/>
    <lineage>
        <taxon>Eukaryota</taxon>
        <taxon>Metazoa</taxon>
        <taxon>Ecdysozoa</taxon>
        <taxon>Nematoda</taxon>
        <taxon>Chromadorea</taxon>
        <taxon>Rhabditida</taxon>
        <taxon>Tylenchina</taxon>
        <taxon>Tylenchomorpha</taxon>
        <taxon>Tylenchoidea</taxon>
        <taxon>Meloidogynidae</taxon>
        <taxon>Meloidogyninae</taxon>
        <taxon>Meloidogyne</taxon>
    </lineage>
</organism>
<dbReference type="EMBL" id="CAVMJV010000056">
    <property type="protein sequence ID" value="CAK5085007.1"/>
    <property type="molecule type" value="Genomic_DNA"/>
</dbReference>